<keyword evidence="14" id="KW-1185">Reference proteome</keyword>
<evidence type="ECO:0000256" key="5">
    <source>
        <dbReference type="ARBA" id="ARBA00022490"/>
    </source>
</evidence>
<dbReference type="GO" id="GO:0000785">
    <property type="term" value="C:chromatin"/>
    <property type="evidence" value="ECO:0007669"/>
    <property type="project" value="TreeGrafter"/>
</dbReference>
<evidence type="ECO:0000256" key="3">
    <source>
        <dbReference type="ARBA" id="ARBA00009135"/>
    </source>
</evidence>
<evidence type="ECO:0000256" key="6">
    <source>
        <dbReference type="ARBA" id="ARBA00022763"/>
    </source>
</evidence>
<evidence type="ECO:0000256" key="10">
    <source>
        <dbReference type="ARBA" id="ARBA00031632"/>
    </source>
</evidence>
<dbReference type="GO" id="GO:0005737">
    <property type="term" value="C:cytoplasm"/>
    <property type="evidence" value="ECO:0007669"/>
    <property type="project" value="UniProtKB-SubCell"/>
</dbReference>
<evidence type="ECO:0000256" key="9">
    <source>
        <dbReference type="ARBA" id="ARBA00023242"/>
    </source>
</evidence>
<keyword evidence="8" id="KW-0234">DNA repair</keyword>
<dbReference type="Proteomes" id="UP000008672">
    <property type="component" value="Unassembled WGS sequence"/>
</dbReference>
<dbReference type="InterPro" id="IPR038932">
    <property type="entry name" value="PARPBP"/>
</dbReference>
<sequence length="357" mass="39524">ATSFIRIIELGGKGYAPSESDPLRKYIKGLSDLVHFIDKLEEILGEVSDPSVAGGRILSAIKMRLLKGQNSGDPFYVASEEAVQILGQKIKNIINFQCEAVGTSPTGISPSRPKVHRFQYRAQVCQKPLILWELHIFLENMPFVPRPNKSASGLWGEEYTLHEGGLKLLRILFVPPWQASWMAVTYKTQLCKARKKLKIVMVKQNLIRSQFACTYKEDTVLTKKLQEFPSFSQVPTCLHPAPNIIENLDPTVKRPALGTTSGNVQQKGNVSKKDTGKMSGQPGNKSLKRKQVDINGKNVCDNENEPPQKKTVIGPSTSNKPQNKLNGKPAAPRKGNNAAAKKKLIPGQAKLTSFFRV</sequence>
<accession>H3AFT9</accession>
<dbReference type="OMA" id="HERTIVC"/>
<dbReference type="InParanoid" id="H3AFT9"/>
<proteinExistence type="inferred from homology"/>
<dbReference type="EMBL" id="AFYH01220340">
    <property type="status" value="NOT_ANNOTATED_CDS"/>
    <property type="molecule type" value="Genomic_DNA"/>
</dbReference>
<dbReference type="GeneTree" id="ENSGT00390000006088"/>
<evidence type="ECO:0000256" key="7">
    <source>
        <dbReference type="ARBA" id="ARBA00023125"/>
    </source>
</evidence>
<comment type="similarity">
    <text evidence="3">Belongs to the PARI family.</text>
</comment>
<feature type="region of interest" description="Disordered" evidence="12">
    <location>
        <begin position="253"/>
        <end position="342"/>
    </location>
</feature>
<keyword evidence="9" id="KW-0539">Nucleus</keyword>
<feature type="compositionally biased region" description="Polar residues" evidence="12">
    <location>
        <begin position="258"/>
        <end position="269"/>
    </location>
</feature>
<dbReference type="PANTHER" id="PTHR32121:SF0">
    <property type="entry name" value="PCNA-INTERACTING PARTNER"/>
    <property type="match status" value="1"/>
</dbReference>
<dbReference type="PANTHER" id="PTHR32121">
    <property type="entry name" value="PCNA-INTERACTING PARTNER"/>
    <property type="match status" value="1"/>
</dbReference>
<evidence type="ECO:0000313" key="13">
    <source>
        <dbReference type="Ensembl" id="ENSLACP00000008510.1"/>
    </source>
</evidence>
<dbReference type="AlphaFoldDB" id="H3AFT9"/>
<name>H3AFT9_LATCH</name>
<feature type="compositionally biased region" description="Polar residues" evidence="12">
    <location>
        <begin position="314"/>
        <end position="325"/>
    </location>
</feature>
<evidence type="ECO:0000256" key="2">
    <source>
        <dbReference type="ARBA" id="ARBA00004496"/>
    </source>
</evidence>
<evidence type="ECO:0000313" key="14">
    <source>
        <dbReference type="Proteomes" id="UP000008672"/>
    </source>
</evidence>
<dbReference type="STRING" id="7897.ENSLACP00000008510"/>
<evidence type="ECO:0000256" key="11">
    <source>
        <dbReference type="ARBA" id="ARBA00032731"/>
    </source>
</evidence>
<keyword evidence="6" id="KW-0227">DNA damage</keyword>
<evidence type="ECO:0000256" key="1">
    <source>
        <dbReference type="ARBA" id="ARBA00004123"/>
    </source>
</evidence>
<dbReference type="GO" id="GO:0006281">
    <property type="term" value="P:DNA repair"/>
    <property type="evidence" value="ECO:0007669"/>
    <property type="project" value="UniProtKB-KW"/>
</dbReference>
<reference evidence="14" key="1">
    <citation type="submission" date="2011-08" db="EMBL/GenBank/DDBJ databases">
        <title>The draft genome of Latimeria chalumnae.</title>
        <authorList>
            <person name="Di Palma F."/>
            <person name="Alfoldi J."/>
            <person name="Johnson J."/>
            <person name="Berlin A."/>
            <person name="Gnerre S."/>
            <person name="Jaffe D."/>
            <person name="MacCallum I."/>
            <person name="Young S."/>
            <person name="Walker B.J."/>
            <person name="Lander E."/>
            <person name="Lindblad-Toh K."/>
        </authorList>
    </citation>
    <scope>NUCLEOTIDE SEQUENCE [LARGE SCALE GENOMIC DNA]</scope>
    <source>
        <strain evidence="14">Wild caught</strain>
    </source>
</reference>
<comment type="subcellular location">
    <subcellularLocation>
        <location evidence="2">Cytoplasm</location>
    </subcellularLocation>
    <subcellularLocation>
        <location evidence="1">Nucleus</location>
    </subcellularLocation>
</comment>
<gene>
    <name evidence="13" type="primary">PARPBP</name>
</gene>
<evidence type="ECO:0000256" key="8">
    <source>
        <dbReference type="ARBA" id="ARBA00023204"/>
    </source>
</evidence>
<dbReference type="EMBL" id="AFYH01220341">
    <property type="status" value="NOT_ANNOTATED_CDS"/>
    <property type="molecule type" value="Genomic_DNA"/>
</dbReference>
<dbReference type="GO" id="GO:2000042">
    <property type="term" value="P:negative regulation of double-strand break repair via homologous recombination"/>
    <property type="evidence" value="ECO:0007669"/>
    <property type="project" value="InterPro"/>
</dbReference>
<dbReference type="GO" id="GO:0005634">
    <property type="term" value="C:nucleus"/>
    <property type="evidence" value="ECO:0007669"/>
    <property type="project" value="UniProtKB-SubCell"/>
</dbReference>
<dbReference type="GO" id="GO:0003677">
    <property type="term" value="F:DNA binding"/>
    <property type="evidence" value="ECO:0007669"/>
    <property type="project" value="UniProtKB-KW"/>
</dbReference>
<dbReference type="Ensembl" id="ENSLACT00000008578.1">
    <property type="protein sequence ID" value="ENSLACP00000008510.1"/>
    <property type="gene ID" value="ENSLACG00000007533.1"/>
</dbReference>
<protein>
    <recommendedName>
        <fullName evidence="4">PCNA-interacting partner</fullName>
    </recommendedName>
    <alternativeName>
        <fullName evidence="10">PARP-1 binding protein</fullName>
    </alternativeName>
    <alternativeName>
        <fullName evidence="11">PARP1-binding protein</fullName>
    </alternativeName>
</protein>
<evidence type="ECO:0000256" key="4">
    <source>
        <dbReference type="ARBA" id="ARBA00014320"/>
    </source>
</evidence>
<reference evidence="13" key="2">
    <citation type="submission" date="2025-08" db="UniProtKB">
        <authorList>
            <consortium name="Ensembl"/>
        </authorList>
    </citation>
    <scope>IDENTIFICATION</scope>
</reference>
<evidence type="ECO:0000256" key="12">
    <source>
        <dbReference type="SAM" id="MobiDB-lite"/>
    </source>
</evidence>
<dbReference type="eggNOG" id="ENOG502QR2U">
    <property type="taxonomic scope" value="Eukaryota"/>
</dbReference>
<keyword evidence="5" id="KW-0963">Cytoplasm</keyword>
<dbReference type="FunCoup" id="H3AFT9">
    <property type="interactions" value="1285"/>
</dbReference>
<organism evidence="13 14">
    <name type="scientific">Latimeria chalumnae</name>
    <name type="common">Coelacanth</name>
    <dbReference type="NCBI Taxonomy" id="7897"/>
    <lineage>
        <taxon>Eukaryota</taxon>
        <taxon>Metazoa</taxon>
        <taxon>Chordata</taxon>
        <taxon>Craniata</taxon>
        <taxon>Vertebrata</taxon>
        <taxon>Euteleostomi</taxon>
        <taxon>Coelacanthiformes</taxon>
        <taxon>Coelacanthidae</taxon>
        <taxon>Latimeria</taxon>
    </lineage>
</organism>
<reference evidence="13" key="3">
    <citation type="submission" date="2025-09" db="UniProtKB">
        <authorList>
            <consortium name="Ensembl"/>
        </authorList>
    </citation>
    <scope>IDENTIFICATION</scope>
</reference>
<dbReference type="EMBL" id="AFYH01220339">
    <property type="status" value="NOT_ANNOTATED_CDS"/>
    <property type="molecule type" value="Genomic_DNA"/>
</dbReference>
<keyword evidence="7" id="KW-0238">DNA-binding</keyword>